<dbReference type="STRING" id="32473.ENSXCOP00000019503"/>
<feature type="domain" description="Fibronectin type-III" evidence="2">
    <location>
        <begin position="13"/>
        <end position="90"/>
    </location>
</feature>
<evidence type="ECO:0000259" key="2">
    <source>
        <dbReference type="Pfam" id="PF01108"/>
    </source>
</evidence>
<dbReference type="Proteomes" id="UP000261380">
    <property type="component" value="Unplaced"/>
</dbReference>
<organism evidence="3 4">
    <name type="scientific">Xiphophorus couchianus</name>
    <name type="common">Monterrey platyfish</name>
    <dbReference type="NCBI Taxonomy" id="32473"/>
    <lineage>
        <taxon>Eukaryota</taxon>
        <taxon>Metazoa</taxon>
        <taxon>Chordata</taxon>
        <taxon>Craniata</taxon>
        <taxon>Vertebrata</taxon>
        <taxon>Euteleostomi</taxon>
        <taxon>Actinopterygii</taxon>
        <taxon>Neopterygii</taxon>
        <taxon>Teleostei</taxon>
        <taxon>Neoteleostei</taxon>
        <taxon>Acanthomorphata</taxon>
        <taxon>Ovalentaria</taxon>
        <taxon>Atherinomorphae</taxon>
        <taxon>Cyprinodontiformes</taxon>
        <taxon>Poeciliidae</taxon>
        <taxon>Poeciliinae</taxon>
        <taxon>Xiphophorus</taxon>
    </lineage>
</organism>
<dbReference type="InterPro" id="IPR003961">
    <property type="entry name" value="FN3_dom"/>
</dbReference>
<feature type="signal peptide" evidence="1">
    <location>
        <begin position="1"/>
        <end position="17"/>
    </location>
</feature>
<dbReference type="AlphaFoldDB" id="A0A3B5M5R1"/>
<dbReference type="PANTHER" id="PTHR20859">
    <property type="entry name" value="INTERFERON/INTERLEUKIN RECEPTOR"/>
    <property type="match status" value="1"/>
</dbReference>
<sequence length="204" mass="23098">MVLIQVLTIGCLFSSGAFKTPSPIDVVIDQSMLKWNSTASDVTFTAEFHDFESDWTPIETCIETRFTSCDLSSEESDRCIRRRVAAWRNGVESEPVEACSRDGHACSPNFTLTAAPESLTVNLKRNHNLHKENADNLKYWIYFWKKGAQLKVKSEMFILGETYCVMVQFALHWKEYGPPSCMQCETIPSSSKPPDVFCPILTSH</sequence>
<dbReference type="InterPro" id="IPR013783">
    <property type="entry name" value="Ig-like_fold"/>
</dbReference>
<proteinExistence type="predicted"/>
<dbReference type="InterPro" id="IPR036116">
    <property type="entry name" value="FN3_sf"/>
</dbReference>
<reference evidence="3" key="2">
    <citation type="submission" date="2025-09" db="UniProtKB">
        <authorList>
            <consortium name="Ensembl"/>
        </authorList>
    </citation>
    <scope>IDENTIFICATION</scope>
</reference>
<evidence type="ECO:0000313" key="3">
    <source>
        <dbReference type="Ensembl" id="ENSXCOP00000019503.1"/>
    </source>
</evidence>
<accession>A0A3B5M5R1</accession>
<dbReference type="Gene3D" id="2.60.40.10">
    <property type="entry name" value="Immunoglobulins"/>
    <property type="match status" value="1"/>
</dbReference>
<reference evidence="3" key="1">
    <citation type="submission" date="2025-08" db="UniProtKB">
        <authorList>
            <consortium name="Ensembl"/>
        </authorList>
    </citation>
    <scope>IDENTIFICATION</scope>
</reference>
<keyword evidence="1" id="KW-0732">Signal</keyword>
<evidence type="ECO:0000256" key="1">
    <source>
        <dbReference type="SAM" id="SignalP"/>
    </source>
</evidence>
<dbReference type="InterPro" id="IPR050650">
    <property type="entry name" value="Type-II_Cytokine-TF_Rcpt"/>
</dbReference>
<dbReference type="Pfam" id="PF01108">
    <property type="entry name" value="Tissue_fac"/>
    <property type="match status" value="1"/>
</dbReference>
<dbReference type="Ensembl" id="ENSXCOT00000019743.1">
    <property type="protein sequence ID" value="ENSXCOP00000019503.1"/>
    <property type="gene ID" value="ENSXCOG00000014652.1"/>
</dbReference>
<protein>
    <recommendedName>
        <fullName evidence="2">Fibronectin type-III domain-containing protein</fullName>
    </recommendedName>
</protein>
<keyword evidence="4" id="KW-1185">Reference proteome</keyword>
<name>A0A3B5M5R1_9TELE</name>
<dbReference type="SUPFAM" id="SSF49265">
    <property type="entry name" value="Fibronectin type III"/>
    <property type="match status" value="2"/>
</dbReference>
<feature type="chain" id="PRO_5017308881" description="Fibronectin type-III domain-containing protein" evidence="1">
    <location>
        <begin position="18"/>
        <end position="204"/>
    </location>
</feature>
<dbReference type="GeneTree" id="ENSGT00510000051617"/>
<evidence type="ECO:0000313" key="4">
    <source>
        <dbReference type="Proteomes" id="UP000261380"/>
    </source>
</evidence>
<dbReference type="PANTHER" id="PTHR20859:SF84">
    <property type="entry name" value="INTERFERON ALPHA_BETA RECEPTOR 2"/>
    <property type="match status" value="1"/>
</dbReference>